<dbReference type="EMBL" id="VYUY01000007">
    <property type="protein sequence ID" value="KAA9134601.1"/>
    <property type="molecule type" value="Genomic_DNA"/>
</dbReference>
<keyword evidence="1" id="KW-1133">Transmembrane helix</keyword>
<keyword evidence="1" id="KW-0812">Transmembrane</keyword>
<evidence type="ECO:0000256" key="1">
    <source>
        <dbReference type="SAM" id="Phobius"/>
    </source>
</evidence>
<name>A0A5N0TJ20_9MICO</name>
<proteinExistence type="predicted"/>
<evidence type="ECO:0000313" key="2">
    <source>
        <dbReference type="EMBL" id="KAA9134601.1"/>
    </source>
</evidence>
<dbReference type="AlphaFoldDB" id="A0A5N0TJ20"/>
<keyword evidence="3" id="KW-1185">Reference proteome</keyword>
<sequence>MAEEPQYPETPRIVVGDQIETVRVRRAPKYGVFLVLGAALGVFVAMILTFAFNGTDEASAAGIEYSQSQVFGFLALIGVAVGLAVGGLVALVFDRVLSRRARDVSVDHEISRIEED</sequence>
<evidence type="ECO:0000313" key="3">
    <source>
        <dbReference type="Proteomes" id="UP000326838"/>
    </source>
</evidence>
<gene>
    <name evidence="2" type="ORF">F6B40_07565</name>
</gene>
<keyword evidence="1" id="KW-0472">Membrane</keyword>
<accession>A0A5N0TJ20</accession>
<protein>
    <submittedName>
        <fullName evidence="2">Potassium transporter Trk</fullName>
    </submittedName>
</protein>
<dbReference type="RefSeq" id="WP_150892898.1">
    <property type="nucleotide sequence ID" value="NZ_VYUY01000007.1"/>
</dbReference>
<dbReference type="Proteomes" id="UP000326838">
    <property type="component" value="Unassembled WGS sequence"/>
</dbReference>
<feature type="transmembrane region" description="Helical" evidence="1">
    <location>
        <begin position="71"/>
        <end position="93"/>
    </location>
</feature>
<organism evidence="2 3">
    <name type="scientific">Microbacterium caowuchunii</name>
    <dbReference type="NCBI Taxonomy" id="2614638"/>
    <lineage>
        <taxon>Bacteria</taxon>
        <taxon>Bacillati</taxon>
        <taxon>Actinomycetota</taxon>
        <taxon>Actinomycetes</taxon>
        <taxon>Micrococcales</taxon>
        <taxon>Microbacteriaceae</taxon>
        <taxon>Microbacterium</taxon>
    </lineage>
</organism>
<reference evidence="3" key="1">
    <citation type="submission" date="2019-09" db="EMBL/GenBank/DDBJ databases">
        <title>Mumia zhuanghuii sp. nov. isolated from the intestinal contents of plateau pika (Ochotona curzoniae) in the Qinghai-Tibet plateau of China.</title>
        <authorList>
            <person name="Tian Z."/>
        </authorList>
    </citation>
    <scope>NUCLEOTIDE SEQUENCE [LARGE SCALE GENOMIC DNA]</scope>
    <source>
        <strain evidence="3">L-033</strain>
    </source>
</reference>
<comment type="caution">
    <text evidence="2">The sequence shown here is derived from an EMBL/GenBank/DDBJ whole genome shotgun (WGS) entry which is preliminary data.</text>
</comment>
<feature type="transmembrane region" description="Helical" evidence="1">
    <location>
        <begin position="30"/>
        <end position="51"/>
    </location>
</feature>